<organism evidence="1 2">
    <name type="scientific">Cuscuta campestris</name>
    <dbReference type="NCBI Taxonomy" id="132261"/>
    <lineage>
        <taxon>Eukaryota</taxon>
        <taxon>Viridiplantae</taxon>
        <taxon>Streptophyta</taxon>
        <taxon>Embryophyta</taxon>
        <taxon>Tracheophyta</taxon>
        <taxon>Spermatophyta</taxon>
        <taxon>Magnoliopsida</taxon>
        <taxon>eudicotyledons</taxon>
        <taxon>Gunneridae</taxon>
        <taxon>Pentapetalae</taxon>
        <taxon>asterids</taxon>
        <taxon>lamiids</taxon>
        <taxon>Solanales</taxon>
        <taxon>Convolvulaceae</taxon>
        <taxon>Cuscuteae</taxon>
        <taxon>Cuscuta</taxon>
        <taxon>Cuscuta subgen. Grammica</taxon>
        <taxon>Cuscuta sect. Cleistogrammica</taxon>
    </lineage>
</organism>
<name>A0A484NKB4_9ASTE</name>
<gene>
    <name evidence="1" type="ORF">CCAM_LOCUS43677</name>
</gene>
<evidence type="ECO:0000313" key="1">
    <source>
        <dbReference type="EMBL" id="VFR01902.1"/>
    </source>
</evidence>
<proteinExistence type="predicted"/>
<keyword evidence="2" id="KW-1185">Reference proteome</keyword>
<dbReference type="EMBL" id="OOIL02006792">
    <property type="protein sequence ID" value="VFR01902.1"/>
    <property type="molecule type" value="Genomic_DNA"/>
</dbReference>
<sequence>MENRIPISLDEVRGTLENIGIGEPVKPKENFLQILGITQAESELSSIDPPSLEMLCYLWLSETSLGIPFEWEVPMIKTTNKFGYQDVLKFSQKSTQKPCEATASFSPHCLNRLIPPRPGKAYASQA</sequence>
<reference evidence="1 2" key="1">
    <citation type="submission" date="2018-04" db="EMBL/GenBank/DDBJ databases">
        <authorList>
            <person name="Vogel A."/>
        </authorList>
    </citation>
    <scope>NUCLEOTIDE SEQUENCE [LARGE SCALE GENOMIC DNA]</scope>
</reference>
<protein>
    <submittedName>
        <fullName evidence="1">Uncharacterized protein</fullName>
    </submittedName>
</protein>
<dbReference type="Proteomes" id="UP000595140">
    <property type="component" value="Unassembled WGS sequence"/>
</dbReference>
<dbReference type="AlphaFoldDB" id="A0A484NKB4"/>
<accession>A0A484NKB4</accession>
<evidence type="ECO:0000313" key="2">
    <source>
        <dbReference type="Proteomes" id="UP000595140"/>
    </source>
</evidence>